<feature type="region of interest" description="Disordered" evidence="1">
    <location>
        <begin position="221"/>
        <end position="273"/>
    </location>
</feature>
<evidence type="ECO:0000313" key="3">
    <source>
        <dbReference type="Proteomes" id="UP001221757"/>
    </source>
</evidence>
<dbReference type="EMBL" id="JARKIE010000001">
    <property type="protein sequence ID" value="KAJ7710471.1"/>
    <property type="molecule type" value="Genomic_DNA"/>
</dbReference>
<keyword evidence="3" id="KW-1185">Reference proteome</keyword>
<proteinExistence type="predicted"/>
<dbReference type="AlphaFoldDB" id="A0AAD7H200"/>
<comment type="caution">
    <text evidence="2">The sequence shown here is derived from an EMBL/GenBank/DDBJ whole genome shotgun (WGS) entry which is preliminary data.</text>
</comment>
<gene>
    <name evidence="2" type="ORF">B0H17DRAFT_1123616</name>
</gene>
<accession>A0AAD7H200</accession>
<protein>
    <submittedName>
        <fullName evidence="2">Uncharacterized protein</fullName>
    </submittedName>
</protein>
<name>A0AAD7H200_MYCRO</name>
<sequence>MQLNRALDRHCLTLERRMTSTASLERREVGAAKWCWLLCCCAGVPLAKLRTVWLLEAFKLPQSSHVVASAEIEARSMSVLLAVVSLLTRGLTKILSPSRRGSVHCAVAGWLHPYLLRGYVNEPLGKVTRAVTEWQRERAQEPRGCPPGDHASFERRVNSSLGVGPSMRQICCRHRIRRGRGRRVEVRRVLLGARVISERMLLSSNIRRDSARLNANQRIQKARLEDRNSATRNKNEGKSRGTQEGEARSGVQCEKVKSRGQGVARWHSPTRGR</sequence>
<dbReference type="Proteomes" id="UP001221757">
    <property type="component" value="Unassembled WGS sequence"/>
</dbReference>
<feature type="compositionally biased region" description="Basic and acidic residues" evidence="1">
    <location>
        <begin position="222"/>
        <end position="247"/>
    </location>
</feature>
<evidence type="ECO:0000313" key="2">
    <source>
        <dbReference type="EMBL" id="KAJ7710471.1"/>
    </source>
</evidence>
<reference evidence="2" key="1">
    <citation type="submission" date="2023-03" db="EMBL/GenBank/DDBJ databases">
        <title>Massive genome expansion in bonnet fungi (Mycena s.s.) driven by repeated elements and novel gene families across ecological guilds.</title>
        <authorList>
            <consortium name="Lawrence Berkeley National Laboratory"/>
            <person name="Harder C.B."/>
            <person name="Miyauchi S."/>
            <person name="Viragh M."/>
            <person name="Kuo A."/>
            <person name="Thoen E."/>
            <person name="Andreopoulos B."/>
            <person name="Lu D."/>
            <person name="Skrede I."/>
            <person name="Drula E."/>
            <person name="Henrissat B."/>
            <person name="Morin E."/>
            <person name="Kohler A."/>
            <person name="Barry K."/>
            <person name="LaButti K."/>
            <person name="Morin E."/>
            <person name="Salamov A."/>
            <person name="Lipzen A."/>
            <person name="Mereny Z."/>
            <person name="Hegedus B."/>
            <person name="Baldrian P."/>
            <person name="Stursova M."/>
            <person name="Weitz H."/>
            <person name="Taylor A."/>
            <person name="Grigoriev I.V."/>
            <person name="Nagy L.G."/>
            <person name="Martin F."/>
            <person name="Kauserud H."/>
        </authorList>
    </citation>
    <scope>NUCLEOTIDE SEQUENCE</scope>
    <source>
        <strain evidence="2">CBHHK067</strain>
    </source>
</reference>
<evidence type="ECO:0000256" key="1">
    <source>
        <dbReference type="SAM" id="MobiDB-lite"/>
    </source>
</evidence>
<organism evidence="2 3">
    <name type="scientific">Mycena rosella</name>
    <name type="common">Pink bonnet</name>
    <name type="synonym">Agaricus rosellus</name>
    <dbReference type="NCBI Taxonomy" id="1033263"/>
    <lineage>
        <taxon>Eukaryota</taxon>
        <taxon>Fungi</taxon>
        <taxon>Dikarya</taxon>
        <taxon>Basidiomycota</taxon>
        <taxon>Agaricomycotina</taxon>
        <taxon>Agaricomycetes</taxon>
        <taxon>Agaricomycetidae</taxon>
        <taxon>Agaricales</taxon>
        <taxon>Marasmiineae</taxon>
        <taxon>Mycenaceae</taxon>
        <taxon>Mycena</taxon>
    </lineage>
</organism>
<feature type="region of interest" description="Disordered" evidence="1">
    <location>
        <begin position="138"/>
        <end position="158"/>
    </location>
</feature>